<comment type="subcellular location">
    <subcellularLocation>
        <location evidence="1">Nucleus</location>
    </subcellularLocation>
</comment>
<dbReference type="GO" id="GO:0006383">
    <property type="term" value="P:transcription by RNA polymerase III"/>
    <property type="evidence" value="ECO:0007669"/>
    <property type="project" value="InterPro"/>
</dbReference>
<evidence type="ECO:0000313" key="4">
    <source>
        <dbReference type="EMBL" id="KAF2323483.1"/>
    </source>
</evidence>
<dbReference type="EMBL" id="JAAGAX010000002">
    <property type="protein sequence ID" value="KAF2323483.1"/>
    <property type="molecule type" value="Genomic_DNA"/>
</dbReference>
<dbReference type="InterPro" id="IPR024661">
    <property type="entry name" value="RNA_pol_III_Rpc31"/>
</dbReference>
<proteinExistence type="inferred from homology"/>
<dbReference type="AlphaFoldDB" id="A0A6A6NEB3"/>
<keyword evidence="5" id="KW-1185">Reference proteome</keyword>
<gene>
    <name evidence="4" type="ORF">GH714_035701</name>
</gene>
<dbReference type="Proteomes" id="UP000467840">
    <property type="component" value="Chromosome 11"/>
</dbReference>
<keyword evidence="3" id="KW-0539">Nucleus</keyword>
<sequence length="259" mass="29270">MPRSGATGLHIPCLNCASWRLVIEANNILGWTILPRLLWALYLGQQYRDDFDVVIHEAYLNATRVNLTGDESQSMDIERFSDWGKSKTTSKRDELNNFLFLASMHFPEELVQGVKKEQPNPERVQWNPDSDQQKFNLFEKLEQKYKKILSNKNAVAYSVMVEQIWIWLLVTIAHTGYTSMKGLTSLKIFHQDSKKWVALIRSIKAEALSFMRGSAGQGLSSSSLGRTFPDRIPWLEPSSSLQGFRGGAMGLVLGGESGN</sequence>
<organism evidence="4 5">
    <name type="scientific">Hevea brasiliensis</name>
    <name type="common">Para rubber tree</name>
    <name type="synonym">Siphonia brasiliensis</name>
    <dbReference type="NCBI Taxonomy" id="3981"/>
    <lineage>
        <taxon>Eukaryota</taxon>
        <taxon>Viridiplantae</taxon>
        <taxon>Streptophyta</taxon>
        <taxon>Embryophyta</taxon>
        <taxon>Tracheophyta</taxon>
        <taxon>Spermatophyta</taxon>
        <taxon>Magnoliopsida</taxon>
        <taxon>eudicotyledons</taxon>
        <taxon>Gunneridae</taxon>
        <taxon>Pentapetalae</taxon>
        <taxon>rosids</taxon>
        <taxon>fabids</taxon>
        <taxon>Malpighiales</taxon>
        <taxon>Euphorbiaceae</taxon>
        <taxon>Crotonoideae</taxon>
        <taxon>Micrandreae</taxon>
        <taxon>Hevea</taxon>
    </lineage>
</organism>
<reference evidence="4 5" key="1">
    <citation type="journal article" date="2020" name="Mol. Plant">
        <title>The Chromosome-Based Rubber Tree Genome Provides New Insights into Spurge Genome Evolution and Rubber Biosynthesis.</title>
        <authorList>
            <person name="Liu J."/>
            <person name="Shi C."/>
            <person name="Shi C.C."/>
            <person name="Li W."/>
            <person name="Zhang Q.J."/>
            <person name="Zhang Y."/>
            <person name="Li K."/>
            <person name="Lu H.F."/>
            <person name="Shi C."/>
            <person name="Zhu S.T."/>
            <person name="Xiao Z.Y."/>
            <person name="Nan H."/>
            <person name="Yue Y."/>
            <person name="Zhu X.G."/>
            <person name="Wu Y."/>
            <person name="Hong X.N."/>
            <person name="Fan G.Y."/>
            <person name="Tong Y."/>
            <person name="Zhang D."/>
            <person name="Mao C.L."/>
            <person name="Liu Y.L."/>
            <person name="Hao S.J."/>
            <person name="Liu W.Q."/>
            <person name="Lv M.Q."/>
            <person name="Zhang H.B."/>
            <person name="Liu Y."/>
            <person name="Hu-Tang G.R."/>
            <person name="Wang J.P."/>
            <person name="Wang J.H."/>
            <person name="Sun Y.H."/>
            <person name="Ni S.B."/>
            <person name="Chen W.B."/>
            <person name="Zhang X.C."/>
            <person name="Jiao Y.N."/>
            <person name="Eichler E.E."/>
            <person name="Li G.H."/>
            <person name="Liu X."/>
            <person name="Gao L.Z."/>
        </authorList>
    </citation>
    <scope>NUCLEOTIDE SEQUENCE [LARGE SCALE GENOMIC DNA]</scope>
    <source>
        <strain evidence="5">cv. GT1</strain>
        <tissue evidence="4">Leaf</tissue>
    </source>
</reference>
<comment type="similarity">
    <text evidence="2">Belongs to the eukaryotic RPC7 RNA polymerase subunit family.</text>
</comment>
<comment type="caution">
    <text evidence="4">The sequence shown here is derived from an EMBL/GenBank/DDBJ whole genome shotgun (WGS) entry which is preliminary data.</text>
</comment>
<dbReference type="PANTHER" id="PTHR15367">
    <property type="entry name" value="DNA-DIRECTED RNA POLYMERASE III"/>
    <property type="match status" value="1"/>
</dbReference>
<dbReference type="PANTHER" id="PTHR15367:SF2">
    <property type="entry name" value="DNA-DIRECTED RNA POLYMERASE III SUBUNIT"/>
    <property type="match status" value="1"/>
</dbReference>
<evidence type="ECO:0000313" key="5">
    <source>
        <dbReference type="Proteomes" id="UP000467840"/>
    </source>
</evidence>
<protein>
    <submittedName>
        <fullName evidence="4">Uncharacterized protein</fullName>
    </submittedName>
</protein>
<name>A0A6A6NEB3_HEVBR</name>
<evidence type="ECO:0000256" key="3">
    <source>
        <dbReference type="ARBA" id="ARBA00023242"/>
    </source>
</evidence>
<evidence type="ECO:0000256" key="2">
    <source>
        <dbReference type="ARBA" id="ARBA00008352"/>
    </source>
</evidence>
<evidence type="ECO:0000256" key="1">
    <source>
        <dbReference type="ARBA" id="ARBA00004123"/>
    </source>
</evidence>
<dbReference type="GO" id="GO:0005666">
    <property type="term" value="C:RNA polymerase III complex"/>
    <property type="evidence" value="ECO:0007669"/>
    <property type="project" value="TreeGrafter"/>
</dbReference>
<accession>A0A6A6NEB3</accession>